<dbReference type="EMBL" id="JACETU010000006">
    <property type="protein sequence ID" value="KAF7426454.1"/>
    <property type="molecule type" value="Genomic_DNA"/>
</dbReference>
<dbReference type="VEuPathDB" id="FungiDB:PC9H_008823"/>
<organism evidence="2 3">
    <name type="scientific">Pleurotus ostreatus</name>
    <name type="common">Oyster mushroom</name>
    <name type="synonym">White-rot fungus</name>
    <dbReference type="NCBI Taxonomy" id="5322"/>
    <lineage>
        <taxon>Eukaryota</taxon>
        <taxon>Fungi</taxon>
        <taxon>Dikarya</taxon>
        <taxon>Basidiomycota</taxon>
        <taxon>Agaricomycotina</taxon>
        <taxon>Agaricomycetes</taxon>
        <taxon>Agaricomycetidae</taxon>
        <taxon>Agaricales</taxon>
        <taxon>Pleurotineae</taxon>
        <taxon>Pleurotaceae</taxon>
        <taxon>Pleurotus</taxon>
    </lineage>
</organism>
<comment type="caution">
    <text evidence="2">The sequence shown here is derived from an EMBL/GenBank/DDBJ whole genome shotgun (WGS) entry which is preliminary data.</text>
</comment>
<dbReference type="RefSeq" id="XP_036629758.1">
    <property type="nucleotide sequence ID" value="XM_036778330.1"/>
</dbReference>
<feature type="chain" id="PRO_5034300641" evidence="1">
    <location>
        <begin position="21"/>
        <end position="75"/>
    </location>
</feature>
<dbReference type="GeneID" id="59378641"/>
<reference evidence="2" key="1">
    <citation type="submission" date="2019-07" db="EMBL/GenBank/DDBJ databases">
        <authorList>
            <person name="Palmer J.M."/>
        </authorList>
    </citation>
    <scope>NUCLEOTIDE SEQUENCE</scope>
    <source>
        <strain evidence="2">PC9</strain>
    </source>
</reference>
<evidence type="ECO:0000256" key="1">
    <source>
        <dbReference type="SAM" id="SignalP"/>
    </source>
</evidence>
<dbReference type="OrthoDB" id="10502214at2759"/>
<keyword evidence="3" id="KW-1185">Reference proteome</keyword>
<evidence type="ECO:0000313" key="3">
    <source>
        <dbReference type="Proteomes" id="UP000623687"/>
    </source>
</evidence>
<proteinExistence type="predicted"/>
<name>A0A8H6ZS15_PLEOS</name>
<sequence>MVPKKLAVFASLFAAAFAVALPVDGSGHTAKRFIYQKYTAEERVDAVIPSANEELAKQFIYQKYTAEKSSDQIEK</sequence>
<dbReference type="Proteomes" id="UP000623687">
    <property type="component" value="Unassembled WGS sequence"/>
</dbReference>
<protein>
    <submittedName>
        <fullName evidence="2">Uncharacterized protein</fullName>
    </submittedName>
</protein>
<gene>
    <name evidence="2" type="ORF">PC9H_008823</name>
</gene>
<feature type="signal peptide" evidence="1">
    <location>
        <begin position="1"/>
        <end position="20"/>
    </location>
</feature>
<evidence type="ECO:0000313" key="2">
    <source>
        <dbReference type="EMBL" id="KAF7426454.1"/>
    </source>
</evidence>
<accession>A0A8H6ZS15</accession>
<keyword evidence="1" id="KW-0732">Signal</keyword>
<dbReference type="AlphaFoldDB" id="A0A8H6ZS15"/>